<dbReference type="Proteomes" id="UP000315522">
    <property type="component" value="Unassembled WGS sequence"/>
</dbReference>
<evidence type="ECO:0000313" key="2">
    <source>
        <dbReference type="Proteomes" id="UP000315522"/>
    </source>
</evidence>
<name>A0A559M3B1_9HELO</name>
<dbReference type="EMBL" id="QGML01002424">
    <property type="protein sequence ID" value="TVY87468.1"/>
    <property type="molecule type" value="Genomic_DNA"/>
</dbReference>
<dbReference type="InterPro" id="IPR010281">
    <property type="entry name" value="DUF885"/>
</dbReference>
<dbReference type="PANTHER" id="PTHR33361:SF2">
    <property type="entry name" value="DUF885 DOMAIN-CONTAINING PROTEIN"/>
    <property type="match status" value="1"/>
</dbReference>
<keyword evidence="2" id="KW-1185">Reference proteome</keyword>
<proteinExistence type="predicted"/>
<sequence length="556" mass="65107">MRQRIEVIHSDPNQDIRQFIETVSEDLKDLYQFHNISISPTRRARLEEYYKSTLASLKDIPFRHLNQDGKIDYLLIQNFLNRDLRQLGLTAEKDEKTKPLLGFASGIVGLCEDRQNMKKMDGKKAAQDLFEIGKQISETQGRIQAQKIKIDKTSAYRAAKTVDELRSHLEEWYGFFDGYDPLFSWWAKEPYGKVQKQLEELPNSIRERLVGIDPADNDAIVGDPIGREGLLADLESEMIPYTPEELLEIGEEEYAWCELEMKKASHELGYGDEWRDALEHVKNLYVEPGNQPKLIHCLAQEATDYVEKHDLVTVPRIAKENWRMFMMSPERQMINPFFLGGTSIIVSYPTDAMDHEAKMMSMRGNNIHFSRSTVFHEMIPGHHLQFHMMSRHKPYRQIFFTAFWTEGWALYWEMILWDKKFPESPENKIGMLFWRMHRCARIVFSIKFHLGQMSPQECIDLLVDKVGHERATAEGEVRRSFAGDYSPLYQAGYMLGALQIYSLRKEVVDSGKMTEKQFHDRVLRSNMMPIELLRALIKEQHITPDFKSSWRFYEGR</sequence>
<dbReference type="Pfam" id="PF05960">
    <property type="entry name" value="DUF885"/>
    <property type="match status" value="1"/>
</dbReference>
<dbReference type="PANTHER" id="PTHR33361">
    <property type="entry name" value="GLR0591 PROTEIN"/>
    <property type="match status" value="1"/>
</dbReference>
<reference evidence="1 2" key="1">
    <citation type="submission" date="2018-05" db="EMBL/GenBank/DDBJ databases">
        <title>Genome sequencing and assembly of the regulated plant pathogen Lachnellula willkommii and related sister species for the development of diagnostic species identification markers.</title>
        <authorList>
            <person name="Giroux E."/>
            <person name="Bilodeau G."/>
        </authorList>
    </citation>
    <scope>NUCLEOTIDE SEQUENCE [LARGE SCALE GENOMIC DNA]</scope>
    <source>
        <strain evidence="1 2">CBS 172.35</strain>
    </source>
</reference>
<gene>
    <name evidence="1" type="ORF">LAWI1_G008785</name>
</gene>
<organism evidence="1 2">
    <name type="scientific">Lachnellula willkommii</name>
    <dbReference type="NCBI Taxonomy" id="215461"/>
    <lineage>
        <taxon>Eukaryota</taxon>
        <taxon>Fungi</taxon>
        <taxon>Dikarya</taxon>
        <taxon>Ascomycota</taxon>
        <taxon>Pezizomycotina</taxon>
        <taxon>Leotiomycetes</taxon>
        <taxon>Helotiales</taxon>
        <taxon>Lachnaceae</taxon>
        <taxon>Lachnellula</taxon>
    </lineage>
</organism>
<evidence type="ECO:0000313" key="1">
    <source>
        <dbReference type="EMBL" id="TVY87468.1"/>
    </source>
</evidence>
<comment type="caution">
    <text evidence="1">The sequence shown here is derived from an EMBL/GenBank/DDBJ whole genome shotgun (WGS) entry which is preliminary data.</text>
</comment>
<protein>
    <recommendedName>
        <fullName evidence="3">X-Pro dipeptidyl-peptidase</fullName>
    </recommendedName>
</protein>
<dbReference type="AlphaFoldDB" id="A0A559M3B1"/>
<accession>A0A559M3B1</accession>
<evidence type="ECO:0008006" key="3">
    <source>
        <dbReference type="Google" id="ProtNLM"/>
    </source>
</evidence>